<sequence>MRLLRPLIVSAVLALCLPASAAEPCTADCRRLLAEGQVLESQGKFPEALDKIKQAETLAPNASLPQSAAAGVFYKLSTLAKPEKVEEMRRLARALAGRALALEPGNPVAQEILRLLDDGPSLLHVPTREARTLFAAAEQQFAKANYKEALAGYEAVMRADPKFSLAWIGAGNCYFFQKDLVPAERLFRRATEIEPRNAQAWRFLGSTLAQQGRLADAEAAMLSAVAADPSQRPSWTWLSGLRTQARAQAPLKPLGLRRGARVDQGADGKFTVSVDGPSGDKTPDTAIRLARAIAEANMRAEDKAKAKSAYEIELASWRTALRVADEAKAKTGEGITDPGLLAMQALEKDGQLEAGILLLQFRQAYRPELERWVAANPGGVKAFIDRYGLQP</sequence>
<proteinExistence type="predicted"/>
<dbReference type="Pfam" id="PF13432">
    <property type="entry name" value="TPR_16"/>
    <property type="match status" value="1"/>
</dbReference>
<feature type="signal peptide" evidence="2">
    <location>
        <begin position="1"/>
        <end position="21"/>
    </location>
</feature>
<gene>
    <name evidence="3" type="ORF">LQ564_19770</name>
</gene>
<dbReference type="PANTHER" id="PTHR12558:SF33">
    <property type="entry name" value="BLL7664 PROTEIN"/>
    <property type="match status" value="1"/>
</dbReference>
<evidence type="ECO:0000313" key="4">
    <source>
        <dbReference type="Proteomes" id="UP001179361"/>
    </source>
</evidence>
<reference evidence="3" key="1">
    <citation type="submission" date="2021-11" db="EMBL/GenBank/DDBJ databases">
        <title>The complete genome of Massilia sp sp. G4R7.</title>
        <authorList>
            <person name="Liu L."/>
            <person name="Yue J."/>
            <person name="Yuan J."/>
            <person name="Yang F."/>
            <person name="Li L."/>
        </authorList>
    </citation>
    <scope>NUCLEOTIDE SEQUENCE</scope>
    <source>
        <strain evidence="3">G4R7</strain>
    </source>
</reference>
<evidence type="ECO:0000256" key="2">
    <source>
        <dbReference type="SAM" id="SignalP"/>
    </source>
</evidence>
<dbReference type="RefSeq" id="WP_231059830.1">
    <property type="nucleotide sequence ID" value="NZ_JAJNOC010000007.1"/>
</dbReference>
<keyword evidence="1" id="KW-0802">TPR repeat</keyword>
<accession>A0ABS8QAA4</accession>
<name>A0ABS8QAA4_9BURK</name>
<dbReference type="InterPro" id="IPR011990">
    <property type="entry name" value="TPR-like_helical_dom_sf"/>
</dbReference>
<feature type="repeat" description="TPR" evidence="1">
    <location>
        <begin position="164"/>
        <end position="197"/>
    </location>
</feature>
<evidence type="ECO:0000313" key="3">
    <source>
        <dbReference type="EMBL" id="MCD2518544.1"/>
    </source>
</evidence>
<dbReference type="InterPro" id="IPR019734">
    <property type="entry name" value="TPR_rpt"/>
</dbReference>
<evidence type="ECO:0000256" key="1">
    <source>
        <dbReference type="PROSITE-ProRule" id="PRU00339"/>
    </source>
</evidence>
<keyword evidence="2" id="KW-0732">Signal</keyword>
<organism evidence="3 4">
    <name type="scientific">Massilia phyllostachyos</name>
    <dbReference type="NCBI Taxonomy" id="2898585"/>
    <lineage>
        <taxon>Bacteria</taxon>
        <taxon>Pseudomonadati</taxon>
        <taxon>Pseudomonadota</taxon>
        <taxon>Betaproteobacteria</taxon>
        <taxon>Burkholderiales</taxon>
        <taxon>Oxalobacteraceae</taxon>
        <taxon>Telluria group</taxon>
        <taxon>Massilia</taxon>
    </lineage>
</organism>
<dbReference type="SUPFAM" id="SSF48452">
    <property type="entry name" value="TPR-like"/>
    <property type="match status" value="1"/>
</dbReference>
<dbReference type="PANTHER" id="PTHR12558">
    <property type="entry name" value="CELL DIVISION CYCLE 16,23,27"/>
    <property type="match status" value="1"/>
</dbReference>
<dbReference type="Proteomes" id="UP001179361">
    <property type="component" value="Unassembled WGS sequence"/>
</dbReference>
<feature type="repeat" description="TPR" evidence="1">
    <location>
        <begin position="198"/>
        <end position="231"/>
    </location>
</feature>
<comment type="caution">
    <text evidence="3">The sequence shown here is derived from an EMBL/GenBank/DDBJ whole genome shotgun (WGS) entry which is preliminary data.</text>
</comment>
<keyword evidence="4" id="KW-1185">Reference proteome</keyword>
<dbReference type="SMART" id="SM00028">
    <property type="entry name" value="TPR"/>
    <property type="match status" value="4"/>
</dbReference>
<dbReference type="Gene3D" id="1.25.40.10">
    <property type="entry name" value="Tetratricopeptide repeat domain"/>
    <property type="match status" value="1"/>
</dbReference>
<protein>
    <submittedName>
        <fullName evidence="3">Tetratricopeptide repeat protein</fullName>
    </submittedName>
</protein>
<feature type="chain" id="PRO_5047292290" evidence="2">
    <location>
        <begin position="22"/>
        <end position="391"/>
    </location>
</feature>
<dbReference type="PROSITE" id="PS50005">
    <property type="entry name" value="TPR"/>
    <property type="match status" value="2"/>
</dbReference>
<dbReference type="EMBL" id="JAJNOC010000007">
    <property type="protein sequence ID" value="MCD2518544.1"/>
    <property type="molecule type" value="Genomic_DNA"/>
</dbReference>